<keyword evidence="6 8" id="KW-1133">Transmembrane helix</keyword>
<sequence>MSLNIAAVSGWFAENERLVGLLIDALGQTLTMVFVSGAIGFLFGIPLGVLLHLTKPRGLLENAALNKSIGIIVNIGRSIPFIILLVAIIPFTRFIMGTSIGTGAAIVPLTVGAIPFIARLVEGALLEVPSGLVEAAQAMGATPLQIIRKVLLPEALPGILNGATITLVTLVSYSAMAGAVGGGGLGDVGIRYGYQRFDGTVMLITVVMLVILVQMIQSAGDYFVKRVDHR</sequence>
<dbReference type="Gene3D" id="1.10.3720.10">
    <property type="entry name" value="MetI-like"/>
    <property type="match status" value="1"/>
</dbReference>
<proteinExistence type="inferred from homology"/>
<evidence type="ECO:0000256" key="7">
    <source>
        <dbReference type="ARBA" id="ARBA00023136"/>
    </source>
</evidence>
<evidence type="ECO:0000256" key="3">
    <source>
        <dbReference type="ARBA" id="ARBA00022448"/>
    </source>
</evidence>
<dbReference type="PANTHER" id="PTHR30450:SF1">
    <property type="entry name" value="D-METHIONINE TRANSPORT SYSTEM PERMEASE PROTEIN METI-RELATED"/>
    <property type="match status" value="1"/>
</dbReference>
<keyword evidence="7 8" id="KW-0472">Membrane</keyword>
<dbReference type="GO" id="GO:0048473">
    <property type="term" value="P:D-methionine transmembrane transport"/>
    <property type="evidence" value="ECO:0007669"/>
    <property type="project" value="TreeGrafter"/>
</dbReference>
<dbReference type="OrthoDB" id="9793490at2"/>
<name>A0A128ES97_9GAMM</name>
<reference evidence="11" key="1">
    <citation type="submission" date="2016-02" db="EMBL/GenBank/DDBJ databases">
        <authorList>
            <person name="Rodrigo-Torres Lidia"/>
            <person name="Arahal R.David."/>
        </authorList>
    </citation>
    <scope>NUCLEOTIDE SEQUENCE [LARGE SCALE GENOMIC DNA]</scope>
    <source>
        <strain evidence="11">CECT 9029</strain>
    </source>
</reference>
<evidence type="ECO:0000256" key="8">
    <source>
        <dbReference type="RuleBase" id="RU363032"/>
    </source>
</evidence>
<evidence type="ECO:0000256" key="6">
    <source>
        <dbReference type="ARBA" id="ARBA00022989"/>
    </source>
</evidence>
<evidence type="ECO:0000259" key="9">
    <source>
        <dbReference type="PROSITE" id="PS50928"/>
    </source>
</evidence>
<feature type="transmembrane region" description="Helical" evidence="8">
    <location>
        <begin position="158"/>
        <end position="181"/>
    </location>
</feature>
<keyword evidence="3 8" id="KW-0813">Transport</keyword>
<feature type="transmembrane region" description="Helical" evidence="8">
    <location>
        <begin position="201"/>
        <end position="224"/>
    </location>
</feature>
<dbReference type="PROSITE" id="PS50928">
    <property type="entry name" value="ABC_TM1"/>
    <property type="match status" value="1"/>
</dbReference>
<comment type="subcellular location">
    <subcellularLocation>
        <location evidence="1 8">Cell membrane</location>
        <topology evidence="1 8">Multi-pass membrane protein</topology>
    </subcellularLocation>
</comment>
<evidence type="ECO:0000256" key="2">
    <source>
        <dbReference type="ARBA" id="ARBA00007069"/>
    </source>
</evidence>
<protein>
    <submittedName>
        <fullName evidence="10">D-methionine transport system permease protein MetI</fullName>
    </submittedName>
</protein>
<dbReference type="NCBIfam" id="NF008049">
    <property type="entry name" value="PRK10782.1"/>
    <property type="match status" value="1"/>
</dbReference>
<dbReference type="GO" id="GO:0005886">
    <property type="term" value="C:plasma membrane"/>
    <property type="evidence" value="ECO:0007669"/>
    <property type="project" value="UniProtKB-SubCell"/>
</dbReference>
<evidence type="ECO:0000256" key="1">
    <source>
        <dbReference type="ARBA" id="ARBA00004651"/>
    </source>
</evidence>
<dbReference type="RefSeq" id="WP_002541310.1">
    <property type="nucleotide sequence ID" value="NZ_FIZX01000001.1"/>
</dbReference>
<dbReference type="AlphaFoldDB" id="A0A128ES97"/>
<feature type="transmembrane region" description="Helical" evidence="8">
    <location>
        <begin position="71"/>
        <end position="89"/>
    </location>
</feature>
<organism evidence="10 11">
    <name type="scientific">Grimontia celer</name>
    <dbReference type="NCBI Taxonomy" id="1796497"/>
    <lineage>
        <taxon>Bacteria</taxon>
        <taxon>Pseudomonadati</taxon>
        <taxon>Pseudomonadota</taxon>
        <taxon>Gammaproteobacteria</taxon>
        <taxon>Vibrionales</taxon>
        <taxon>Vibrionaceae</taxon>
        <taxon>Grimontia</taxon>
    </lineage>
</organism>
<gene>
    <name evidence="10" type="primary">metI</name>
    <name evidence="10" type="ORF">GCE9029_00249</name>
</gene>
<feature type="transmembrane region" description="Helical" evidence="8">
    <location>
        <begin position="95"/>
        <end position="118"/>
    </location>
</feature>
<dbReference type="EMBL" id="FIZX01000001">
    <property type="protein sequence ID" value="CZF77508.1"/>
    <property type="molecule type" value="Genomic_DNA"/>
</dbReference>
<dbReference type="Pfam" id="PF00528">
    <property type="entry name" value="BPD_transp_1"/>
    <property type="match status" value="1"/>
</dbReference>
<feature type="transmembrane region" description="Helical" evidence="8">
    <location>
        <begin position="30"/>
        <end position="51"/>
    </location>
</feature>
<evidence type="ECO:0000256" key="5">
    <source>
        <dbReference type="ARBA" id="ARBA00022692"/>
    </source>
</evidence>
<evidence type="ECO:0000256" key="4">
    <source>
        <dbReference type="ARBA" id="ARBA00022475"/>
    </source>
</evidence>
<accession>A0A128ES97</accession>
<dbReference type="FunFam" id="1.10.3720.10:FF:000002">
    <property type="entry name" value="D-methionine ABC transporter permease MetI"/>
    <property type="match status" value="1"/>
</dbReference>
<keyword evidence="4" id="KW-1003">Cell membrane</keyword>
<dbReference type="Proteomes" id="UP000071641">
    <property type="component" value="Unassembled WGS sequence"/>
</dbReference>
<keyword evidence="5 8" id="KW-0812">Transmembrane</keyword>
<dbReference type="STRING" id="1796497.GCE9029_00249"/>
<dbReference type="InterPro" id="IPR000515">
    <property type="entry name" value="MetI-like"/>
</dbReference>
<evidence type="ECO:0000313" key="10">
    <source>
        <dbReference type="EMBL" id="CZF77508.1"/>
    </source>
</evidence>
<dbReference type="SUPFAM" id="SSF161098">
    <property type="entry name" value="MetI-like"/>
    <property type="match status" value="1"/>
</dbReference>
<dbReference type="PANTHER" id="PTHR30450">
    <property type="entry name" value="ABC TRANSPORTER PERMEASE"/>
    <property type="match status" value="1"/>
</dbReference>
<evidence type="ECO:0000313" key="11">
    <source>
        <dbReference type="Proteomes" id="UP000071641"/>
    </source>
</evidence>
<keyword evidence="11" id="KW-1185">Reference proteome</keyword>
<dbReference type="CDD" id="cd06261">
    <property type="entry name" value="TM_PBP2"/>
    <property type="match status" value="1"/>
</dbReference>
<dbReference type="InterPro" id="IPR035906">
    <property type="entry name" value="MetI-like_sf"/>
</dbReference>
<feature type="domain" description="ABC transmembrane type-1" evidence="9">
    <location>
        <begin position="26"/>
        <end position="219"/>
    </location>
</feature>
<comment type="similarity">
    <text evidence="2">Belongs to the binding-protein-dependent transport system permease family. CysTW subfamily.</text>
</comment>
<dbReference type="InterPro" id="IPR051322">
    <property type="entry name" value="AA_ABC_Transporter_Permease"/>
</dbReference>